<dbReference type="OrthoDB" id="897146at2"/>
<comment type="caution">
    <text evidence="1">The sequence shown here is derived from an EMBL/GenBank/DDBJ whole genome shotgun (WGS) entry which is preliminary data.</text>
</comment>
<evidence type="ECO:0000313" key="2">
    <source>
        <dbReference type="Proteomes" id="UP000295741"/>
    </source>
</evidence>
<reference evidence="1 2" key="1">
    <citation type="submission" date="2019-03" db="EMBL/GenBank/DDBJ databases">
        <title>Genomic Encyclopedia of Archaeal and Bacterial Type Strains, Phase II (KMG-II): from individual species to whole genera.</title>
        <authorList>
            <person name="Goeker M."/>
        </authorList>
    </citation>
    <scope>NUCLEOTIDE SEQUENCE [LARGE SCALE GENOMIC DNA]</scope>
    <source>
        <strain evidence="1 2">DSM 28323</strain>
    </source>
</reference>
<organism evidence="1 2">
    <name type="scientific">Sediminibacterium goheungense</name>
    <dbReference type="NCBI Taxonomy" id="1086393"/>
    <lineage>
        <taxon>Bacteria</taxon>
        <taxon>Pseudomonadati</taxon>
        <taxon>Bacteroidota</taxon>
        <taxon>Chitinophagia</taxon>
        <taxon>Chitinophagales</taxon>
        <taxon>Chitinophagaceae</taxon>
        <taxon>Sediminibacterium</taxon>
    </lineage>
</organism>
<keyword evidence="2" id="KW-1185">Reference proteome</keyword>
<sequence length="98" mass="11452">MAWTIILEDENKEQLDAVLEELDSAILKDGKKNQLFKLLKYLDPYEDTTFNTTQIDDLLIDLEVLKKYDVNKDLIHQIIALAIKCKNESHTYLTFYGD</sequence>
<accession>A0A4R6J342</accession>
<protein>
    <submittedName>
        <fullName evidence="1">Uncharacterized protein</fullName>
    </submittedName>
</protein>
<dbReference type="RefSeq" id="WP_133473326.1">
    <property type="nucleotide sequence ID" value="NZ_SNWP01000010.1"/>
</dbReference>
<dbReference type="Proteomes" id="UP000295741">
    <property type="component" value="Unassembled WGS sequence"/>
</dbReference>
<dbReference type="AlphaFoldDB" id="A0A4R6J342"/>
<proteinExistence type="predicted"/>
<evidence type="ECO:0000313" key="1">
    <source>
        <dbReference type="EMBL" id="TDO28696.1"/>
    </source>
</evidence>
<gene>
    <name evidence="1" type="ORF">BC659_0776</name>
</gene>
<dbReference type="EMBL" id="SNWP01000010">
    <property type="protein sequence ID" value="TDO28696.1"/>
    <property type="molecule type" value="Genomic_DNA"/>
</dbReference>
<name>A0A4R6J342_9BACT</name>